<dbReference type="RefSeq" id="WP_340468468.1">
    <property type="nucleotide sequence ID" value="NZ_JBANBB010000001.1"/>
</dbReference>
<dbReference type="PANTHER" id="PTHR31332">
    <property type="entry name" value="7-HYDROXYMETHYL CHLOROPHYLL A REDUCTASE, CHLOROPLASTIC"/>
    <property type="match status" value="1"/>
</dbReference>
<dbReference type="InterPro" id="IPR017896">
    <property type="entry name" value="4Fe4S_Fe-S-bd"/>
</dbReference>
<dbReference type="InterPro" id="IPR045220">
    <property type="entry name" value="FRHB/FDHB/HCAR-like"/>
</dbReference>
<dbReference type="Pfam" id="PF04432">
    <property type="entry name" value="FrhB_FdhB_C"/>
    <property type="match status" value="1"/>
</dbReference>
<organism evidence="2 3">
    <name type="scientific">Bifidobacterium favimelis</name>
    <dbReference type="NCBI Taxonomy" id="3122979"/>
    <lineage>
        <taxon>Bacteria</taxon>
        <taxon>Bacillati</taxon>
        <taxon>Actinomycetota</taxon>
        <taxon>Actinomycetes</taxon>
        <taxon>Bifidobacteriales</taxon>
        <taxon>Bifidobacteriaceae</taxon>
        <taxon>Bifidobacterium</taxon>
    </lineage>
</organism>
<gene>
    <name evidence="2" type="ORF">V8P97_00250</name>
</gene>
<dbReference type="PROSITE" id="PS51379">
    <property type="entry name" value="4FE4S_FER_2"/>
    <property type="match status" value="1"/>
</dbReference>
<evidence type="ECO:0000313" key="3">
    <source>
        <dbReference type="Proteomes" id="UP001373159"/>
    </source>
</evidence>
<proteinExistence type="predicted"/>
<dbReference type="Proteomes" id="UP001373159">
    <property type="component" value="Unassembled WGS sequence"/>
</dbReference>
<name>A0ABU8ZLV3_9BIFI</name>
<evidence type="ECO:0000313" key="2">
    <source>
        <dbReference type="EMBL" id="MEK0305914.1"/>
    </source>
</evidence>
<sequence length="490" mass="54918">MDSVKAEANDVHNTDITRVIESKDADSPTGQTTFCIGCGACAFVDPAFRIIKNSDGCLQAEQVSDTDLRAASQVCPFASRYDENRIAETLFAGVDGIKHDENLGYFLDTYVGYVKQDGYRERGSSGGFISWLAATMLKQGLIDAVIHVKDGDSPENMYGYQISHTPEEVTQGAKSKYYPITMSEVLKYVSDNAGRYLFIGIPCFIKSVRLIARQNPVIKERIPYCIGLVCGHLKSDFFAKSEAWESGIPPQSLERVDFRYKLQGRPASDYAIKVDGRGPESPHSVIKRTADLSTTDWGLGYFKYNACDFCDDVLAETADVTFGDAWLPKYAGDGLGTNVIVVRNPEIATILDEHADEIQLFDSSPAEIYQSQAGGFRHRRQGLSYRIETKRARGEWVPTKRRFTGIQAPSERRKEVYAMRTRLKNESFQAYHEAEAAGDFSKFVAHMKPLVRRYRRISVPLLTRIKRSIGHLLPAGVKTNLKRLLRIKRA</sequence>
<dbReference type="EMBL" id="JBANBB010000001">
    <property type="protein sequence ID" value="MEK0305914.1"/>
    <property type="molecule type" value="Genomic_DNA"/>
</dbReference>
<protein>
    <submittedName>
        <fullName evidence="2">Coenzyme F420 hydrogenase/dehydrogenase, beta subunit C-terminal domain</fullName>
    </submittedName>
</protein>
<dbReference type="Pfam" id="PF04422">
    <property type="entry name" value="FrhB_FdhB_N"/>
    <property type="match status" value="1"/>
</dbReference>
<accession>A0ABU8ZLV3</accession>
<dbReference type="InterPro" id="IPR007525">
    <property type="entry name" value="FrhB_FdhB_C"/>
</dbReference>
<dbReference type="InterPro" id="IPR007516">
    <property type="entry name" value="Co_F420_Hydgase/DH_bsu_N"/>
</dbReference>
<keyword evidence="3" id="KW-1185">Reference proteome</keyword>
<feature type="domain" description="4Fe-4S ferredoxin-type" evidence="1">
    <location>
        <begin position="26"/>
        <end position="56"/>
    </location>
</feature>
<evidence type="ECO:0000259" key="1">
    <source>
        <dbReference type="PROSITE" id="PS51379"/>
    </source>
</evidence>
<comment type="caution">
    <text evidence="2">The sequence shown here is derived from an EMBL/GenBank/DDBJ whole genome shotgun (WGS) entry which is preliminary data.</text>
</comment>
<dbReference type="PANTHER" id="PTHR31332:SF0">
    <property type="entry name" value="7-HYDROXYMETHYL CHLOROPHYLL A REDUCTASE, CHLOROPLASTIC"/>
    <property type="match status" value="1"/>
</dbReference>
<reference evidence="2 3" key="1">
    <citation type="submission" date="2024-02" db="EMBL/GenBank/DDBJ databases">
        <title>Bifidobacterium honeyensis sp. nov., isolated from the comb honey.</title>
        <authorList>
            <person name="Liu W."/>
            <person name="Li Y."/>
        </authorList>
    </citation>
    <scope>NUCLEOTIDE SEQUENCE [LARGE SCALE GENOMIC DNA]</scope>
    <source>
        <strain evidence="2 3">IMAU50988</strain>
    </source>
</reference>